<dbReference type="AlphaFoldDB" id="A0A9D3P751"/>
<dbReference type="CDD" id="cd00118">
    <property type="entry name" value="LysM"/>
    <property type="match status" value="1"/>
</dbReference>
<proteinExistence type="predicted"/>
<evidence type="ECO:0000259" key="3">
    <source>
        <dbReference type="PROSITE" id="PS51782"/>
    </source>
</evidence>
<gene>
    <name evidence="4" type="ORF">KOW79_000703</name>
</gene>
<dbReference type="InterPro" id="IPR045030">
    <property type="entry name" value="LYSM1-4"/>
</dbReference>
<evidence type="ECO:0000256" key="2">
    <source>
        <dbReference type="SAM" id="MobiDB-lite"/>
    </source>
</evidence>
<name>A0A9D3P751_9TELE</name>
<evidence type="ECO:0000256" key="1">
    <source>
        <dbReference type="ARBA" id="ARBA00040996"/>
    </source>
</evidence>
<evidence type="ECO:0000313" key="4">
    <source>
        <dbReference type="EMBL" id="KAG7336010.1"/>
    </source>
</evidence>
<evidence type="ECO:0000313" key="5">
    <source>
        <dbReference type="Proteomes" id="UP000824219"/>
    </source>
</evidence>
<dbReference type="PROSITE" id="PS51782">
    <property type="entry name" value="LYSM"/>
    <property type="match status" value="1"/>
</dbReference>
<dbReference type="OrthoDB" id="2107166at2759"/>
<dbReference type="Pfam" id="PF01476">
    <property type="entry name" value="LysM"/>
    <property type="match status" value="1"/>
</dbReference>
<dbReference type="SUPFAM" id="SSF54106">
    <property type="entry name" value="LysM domain"/>
    <property type="match status" value="1"/>
</dbReference>
<comment type="caution">
    <text evidence="4">The sequence shown here is derived from an EMBL/GenBank/DDBJ whole genome shotgun (WGS) entry which is preliminary data.</text>
</comment>
<reference evidence="4 5" key="1">
    <citation type="submission" date="2021-06" db="EMBL/GenBank/DDBJ databases">
        <title>Chromosome-level genome assembly of the red-tail catfish (Hemibagrus wyckioides).</title>
        <authorList>
            <person name="Shao F."/>
        </authorList>
    </citation>
    <scope>NUCLEOTIDE SEQUENCE [LARGE SCALE GENOMIC DNA]</scope>
    <source>
        <strain evidence="4">EC202008001</strain>
        <tissue evidence="4">Blood</tissue>
    </source>
</reference>
<accession>A0A9D3P751</accession>
<feature type="domain" description="LysM" evidence="3">
    <location>
        <begin position="40"/>
        <end position="84"/>
    </location>
</feature>
<dbReference type="Proteomes" id="UP000824219">
    <property type="component" value="Linkage Group LG01"/>
</dbReference>
<dbReference type="InterPro" id="IPR018392">
    <property type="entry name" value="LysM"/>
</dbReference>
<feature type="region of interest" description="Disordered" evidence="2">
    <location>
        <begin position="149"/>
        <end position="181"/>
    </location>
</feature>
<feature type="compositionally biased region" description="Polar residues" evidence="2">
    <location>
        <begin position="149"/>
        <end position="160"/>
    </location>
</feature>
<sequence length="203" mass="22610">MSADQTSLVSGAQGLLQGQRAKSYGSLVNASVSPVRQKPIQHKVQPGETLQGLSLKYGVSMEQIKRANRLYTNDSIFLKKVLSIPILTESLSSTNEEESSLQYHQVPVENGQTVSDSQEVTADISPSDYLKRMDSLINQSKQAAIKTFQEGQKQFSSTEQDLYRRQEPYGSSPSEQALLGSVPLTITKRTKKLRDREDEIFQL</sequence>
<dbReference type="Gene3D" id="3.10.350.10">
    <property type="entry name" value="LysM domain"/>
    <property type="match status" value="1"/>
</dbReference>
<dbReference type="EMBL" id="JAHKSW010000001">
    <property type="protein sequence ID" value="KAG7336010.1"/>
    <property type="molecule type" value="Genomic_DNA"/>
</dbReference>
<keyword evidence="5" id="KW-1185">Reference proteome</keyword>
<organism evidence="4 5">
    <name type="scientific">Hemibagrus wyckioides</name>
    <dbReference type="NCBI Taxonomy" id="337641"/>
    <lineage>
        <taxon>Eukaryota</taxon>
        <taxon>Metazoa</taxon>
        <taxon>Chordata</taxon>
        <taxon>Craniata</taxon>
        <taxon>Vertebrata</taxon>
        <taxon>Euteleostomi</taxon>
        <taxon>Actinopterygii</taxon>
        <taxon>Neopterygii</taxon>
        <taxon>Teleostei</taxon>
        <taxon>Ostariophysi</taxon>
        <taxon>Siluriformes</taxon>
        <taxon>Bagridae</taxon>
        <taxon>Hemibagrus</taxon>
    </lineage>
</organism>
<dbReference type="PANTHER" id="PTHR20932:SF2">
    <property type="entry name" value="AND PUTATIVE PEPTIDOGLYCAN-BINDING DOMAIN-CONTAINING PROTEIN 1-RELATED"/>
    <property type="match status" value="1"/>
</dbReference>
<dbReference type="InterPro" id="IPR036779">
    <property type="entry name" value="LysM_dom_sf"/>
</dbReference>
<protein>
    <recommendedName>
        <fullName evidence="1">LysM and putative peptidoglycan-binding domain-containing protein 1</fullName>
    </recommendedName>
</protein>
<dbReference type="SMART" id="SM00257">
    <property type="entry name" value="LysM"/>
    <property type="match status" value="1"/>
</dbReference>
<dbReference type="PANTHER" id="PTHR20932">
    <property type="entry name" value="LYSM AND PUTATIVE PEPTIDOGLYCAN-BINDING DOMAIN-CONTAINING PROTEIN"/>
    <property type="match status" value="1"/>
</dbReference>